<feature type="region of interest" description="Disordered" evidence="1">
    <location>
        <begin position="1"/>
        <end position="28"/>
    </location>
</feature>
<proteinExistence type="predicted"/>
<keyword evidence="3" id="KW-1185">Reference proteome</keyword>
<dbReference type="InterPro" id="IPR046521">
    <property type="entry name" value="DUF6698"/>
</dbReference>
<sequence>MNTISSSQTCPTSPVNDPRMPSPDSFEDQADPAVWKRRYLVLQDKLNNLVLIRNTTSTSLLGRGIRKVIFISGEIKDLVSDSDKHCAYLEDPDDVDLNNEFEGLNEDEVDDLKRDWERSHKAVQELNCLIPNFQKKIDEGTPEELNKFYAELQRGADSARSDDLNRIRAFVADWLNTAKPHPDVLLNPTCRRNRGIAHDVTGRLLCPAEFNWDDLLIRAKLRAGDEEFDWLSSYHSRCFYAKYKLDVNQLESGYLKSTLLIQVYKAIFTSPSSAKNISEEDDAENMPPAKSRKILFDNKPVRRNVASKVHLNNKVTPRSIAYAAVQLHFNLQTASSWAQFYEGFDYRGLYNFVVDVFEDTPGPAAKKRAKDLLNWWSGKIFPMAAARRQSNTSTSRKTFKQQRAALEREAAA</sequence>
<organism evidence="2 3">
    <name type="scientific">Collybia nuda</name>
    <dbReference type="NCBI Taxonomy" id="64659"/>
    <lineage>
        <taxon>Eukaryota</taxon>
        <taxon>Fungi</taxon>
        <taxon>Dikarya</taxon>
        <taxon>Basidiomycota</taxon>
        <taxon>Agaricomycotina</taxon>
        <taxon>Agaricomycetes</taxon>
        <taxon>Agaricomycetidae</taxon>
        <taxon>Agaricales</taxon>
        <taxon>Tricholomatineae</taxon>
        <taxon>Clitocybaceae</taxon>
        <taxon>Collybia</taxon>
    </lineage>
</organism>
<evidence type="ECO:0000313" key="2">
    <source>
        <dbReference type="EMBL" id="KAF9457160.1"/>
    </source>
</evidence>
<protein>
    <submittedName>
        <fullName evidence="2">Uncharacterized protein</fullName>
    </submittedName>
</protein>
<evidence type="ECO:0000256" key="1">
    <source>
        <dbReference type="SAM" id="MobiDB-lite"/>
    </source>
</evidence>
<dbReference type="Proteomes" id="UP000807353">
    <property type="component" value="Unassembled WGS sequence"/>
</dbReference>
<comment type="caution">
    <text evidence="2">The sequence shown here is derived from an EMBL/GenBank/DDBJ whole genome shotgun (WGS) entry which is preliminary data.</text>
</comment>
<dbReference type="EMBL" id="MU150385">
    <property type="protein sequence ID" value="KAF9457160.1"/>
    <property type="molecule type" value="Genomic_DNA"/>
</dbReference>
<name>A0A9P5XWU2_9AGAR</name>
<dbReference type="Pfam" id="PF20414">
    <property type="entry name" value="DUF6698"/>
    <property type="match status" value="1"/>
</dbReference>
<feature type="compositionally biased region" description="Polar residues" evidence="1">
    <location>
        <begin position="1"/>
        <end position="15"/>
    </location>
</feature>
<evidence type="ECO:0000313" key="3">
    <source>
        <dbReference type="Proteomes" id="UP000807353"/>
    </source>
</evidence>
<accession>A0A9P5XWU2</accession>
<dbReference type="OrthoDB" id="2662502at2759"/>
<dbReference type="AlphaFoldDB" id="A0A9P5XWU2"/>
<reference evidence="2" key="1">
    <citation type="submission" date="2020-11" db="EMBL/GenBank/DDBJ databases">
        <authorList>
            <consortium name="DOE Joint Genome Institute"/>
            <person name="Ahrendt S."/>
            <person name="Riley R."/>
            <person name="Andreopoulos W."/>
            <person name="Labutti K."/>
            <person name="Pangilinan J."/>
            <person name="Ruiz-Duenas F.J."/>
            <person name="Barrasa J.M."/>
            <person name="Sanchez-Garcia M."/>
            <person name="Camarero S."/>
            <person name="Miyauchi S."/>
            <person name="Serrano A."/>
            <person name="Linde D."/>
            <person name="Babiker R."/>
            <person name="Drula E."/>
            <person name="Ayuso-Fernandez I."/>
            <person name="Pacheco R."/>
            <person name="Padilla G."/>
            <person name="Ferreira P."/>
            <person name="Barriuso J."/>
            <person name="Kellner H."/>
            <person name="Castanera R."/>
            <person name="Alfaro M."/>
            <person name="Ramirez L."/>
            <person name="Pisabarro A.G."/>
            <person name="Kuo A."/>
            <person name="Tritt A."/>
            <person name="Lipzen A."/>
            <person name="He G."/>
            <person name="Yan M."/>
            <person name="Ng V."/>
            <person name="Cullen D."/>
            <person name="Martin F."/>
            <person name="Rosso M.-N."/>
            <person name="Henrissat B."/>
            <person name="Hibbett D."/>
            <person name="Martinez A.T."/>
            <person name="Grigoriev I.V."/>
        </authorList>
    </citation>
    <scope>NUCLEOTIDE SEQUENCE</scope>
    <source>
        <strain evidence="2">CBS 247.69</strain>
    </source>
</reference>
<gene>
    <name evidence="2" type="ORF">BDZ94DRAFT_1314492</name>
</gene>